<dbReference type="InterPro" id="IPR001356">
    <property type="entry name" value="HD"/>
</dbReference>
<comment type="subcellular location">
    <subcellularLocation>
        <location evidence="4">Nucleus</location>
    </subcellularLocation>
</comment>
<keyword evidence="2 4" id="KW-0371">Homeobox</keyword>
<accession>A0ABR1YIQ6</accession>
<feature type="compositionally biased region" description="Basic and acidic residues" evidence="5">
    <location>
        <begin position="350"/>
        <end position="372"/>
    </location>
</feature>
<reference evidence="7 8" key="1">
    <citation type="submission" date="2024-04" db="EMBL/GenBank/DDBJ databases">
        <title>Phyllosticta paracitricarpa is synonymous to the EU quarantine fungus P. citricarpa based on phylogenomic analyses.</title>
        <authorList>
            <consortium name="Lawrence Berkeley National Laboratory"/>
            <person name="Van Ingen-Buijs V.A."/>
            <person name="Van Westerhoven A.C."/>
            <person name="Haridas S."/>
            <person name="Skiadas P."/>
            <person name="Martin F."/>
            <person name="Groenewald J.Z."/>
            <person name="Crous P.W."/>
            <person name="Seidl M.F."/>
        </authorList>
    </citation>
    <scope>NUCLEOTIDE SEQUENCE [LARGE SCALE GENOMIC DNA]</scope>
    <source>
        <strain evidence="7 8">CBS 123374</strain>
    </source>
</reference>
<feature type="region of interest" description="Disordered" evidence="5">
    <location>
        <begin position="1"/>
        <end position="38"/>
    </location>
</feature>
<dbReference type="InterPro" id="IPR009057">
    <property type="entry name" value="Homeodomain-like_sf"/>
</dbReference>
<evidence type="ECO:0000256" key="4">
    <source>
        <dbReference type="PROSITE-ProRule" id="PRU00108"/>
    </source>
</evidence>
<keyword evidence="3 4" id="KW-0539">Nucleus</keyword>
<feature type="region of interest" description="Disordered" evidence="5">
    <location>
        <begin position="195"/>
        <end position="231"/>
    </location>
</feature>
<feature type="compositionally biased region" description="Basic and acidic residues" evidence="5">
    <location>
        <begin position="16"/>
        <end position="25"/>
    </location>
</feature>
<keyword evidence="1 4" id="KW-0238">DNA-binding</keyword>
<dbReference type="Pfam" id="PF05920">
    <property type="entry name" value="Homeobox_KN"/>
    <property type="match status" value="1"/>
</dbReference>
<feature type="region of interest" description="Disordered" evidence="5">
    <location>
        <begin position="350"/>
        <end position="462"/>
    </location>
</feature>
<evidence type="ECO:0000259" key="6">
    <source>
        <dbReference type="PROSITE" id="PS50071"/>
    </source>
</evidence>
<dbReference type="Proteomes" id="UP001492380">
    <property type="component" value="Unassembled WGS sequence"/>
</dbReference>
<evidence type="ECO:0000256" key="5">
    <source>
        <dbReference type="SAM" id="MobiDB-lite"/>
    </source>
</evidence>
<dbReference type="PROSITE" id="PS50071">
    <property type="entry name" value="HOMEOBOX_2"/>
    <property type="match status" value="1"/>
</dbReference>
<feature type="compositionally biased region" description="Basic and acidic residues" evidence="5">
    <location>
        <begin position="136"/>
        <end position="145"/>
    </location>
</feature>
<feature type="domain" description="Homeobox" evidence="6">
    <location>
        <begin position="289"/>
        <end position="352"/>
    </location>
</feature>
<proteinExistence type="predicted"/>
<feature type="compositionally biased region" description="Low complexity" evidence="5">
    <location>
        <begin position="157"/>
        <end position="172"/>
    </location>
</feature>
<dbReference type="PANTHER" id="PTHR11850">
    <property type="entry name" value="HOMEOBOX PROTEIN TRANSCRIPTION FACTORS"/>
    <property type="match status" value="1"/>
</dbReference>
<protein>
    <recommendedName>
        <fullName evidence="6">Homeobox domain-containing protein</fullName>
    </recommendedName>
</protein>
<feature type="DNA-binding region" description="Homeobox" evidence="4">
    <location>
        <begin position="291"/>
        <end position="353"/>
    </location>
</feature>
<name>A0ABR1YIQ6_9PEZI</name>
<sequence length="462" mass="52607">MSTPLSLRQAQQGRNCWERERRERSLSPSRSRCSSVDSATVAAELRQLRLQGLDRLPSAQSLLSLGSASCHQERRPDSRIRSDCYLPHPLESRHYTRSTSRTTPSRNEETRQELPPISELFDSVDSTYARTRQDHHHSSFPERRPARVQPEYPSGNYTTQASQYPSSSAYQPRPYGRSTLRADYEPRIAAAEQWDTPRAVSSASSVDGHSIPGHGHHPPAFARPEVHPQPHAGHVPHVMAPYNHPYQQHYAYEHQYGHPPNVIYHPETGQYYQAPAWHSLDVVGSVDQYGGRKRRGNLPKDATNQLKRWFAMHGDSPYPSEEEKQHLAQQTGLGMNQISNWFINARRRQPGRDAKEALQREQEARQALEEQRQAQQHSYGSSQPSSTPSPTDESSSSVASIEQDQRRHQSHGSRYEHVRSSPPRTRSGGVAQPYASPSARHAHHRSARRSSTPETRRERRTR</sequence>
<dbReference type="EMBL" id="JBBWRZ010000008">
    <property type="protein sequence ID" value="KAK8230789.1"/>
    <property type="molecule type" value="Genomic_DNA"/>
</dbReference>
<dbReference type="CDD" id="cd00086">
    <property type="entry name" value="homeodomain"/>
    <property type="match status" value="1"/>
</dbReference>
<dbReference type="SMART" id="SM00389">
    <property type="entry name" value="HOX"/>
    <property type="match status" value="1"/>
</dbReference>
<feature type="compositionally biased region" description="Basic and acidic residues" evidence="5">
    <location>
        <begin position="403"/>
        <end position="419"/>
    </location>
</feature>
<evidence type="ECO:0000313" key="8">
    <source>
        <dbReference type="Proteomes" id="UP001492380"/>
    </source>
</evidence>
<evidence type="ECO:0000256" key="3">
    <source>
        <dbReference type="ARBA" id="ARBA00023242"/>
    </source>
</evidence>
<evidence type="ECO:0000256" key="1">
    <source>
        <dbReference type="ARBA" id="ARBA00023125"/>
    </source>
</evidence>
<dbReference type="Gene3D" id="1.10.10.60">
    <property type="entry name" value="Homeodomain-like"/>
    <property type="match status" value="1"/>
</dbReference>
<dbReference type="SUPFAM" id="SSF46689">
    <property type="entry name" value="Homeodomain-like"/>
    <property type="match status" value="1"/>
</dbReference>
<feature type="compositionally biased region" description="Polar residues" evidence="5">
    <location>
        <begin position="1"/>
        <end position="14"/>
    </location>
</feature>
<dbReference type="InterPro" id="IPR050224">
    <property type="entry name" value="TALE_homeobox"/>
</dbReference>
<evidence type="ECO:0000313" key="7">
    <source>
        <dbReference type="EMBL" id="KAK8230789.1"/>
    </source>
</evidence>
<feature type="compositionally biased region" description="Low complexity" evidence="5">
    <location>
        <begin position="373"/>
        <end position="400"/>
    </location>
</feature>
<dbReference type="InterPro" id="IPR008422">
    <property type="entry name" value="KN_HD"/>
</dbReference>
<comment type="caution">
    <text evidence="7">The sequence shown here is derived from an EMBL/GenBank/DDBJ whole genome shotgun (WGS) entry which is preliminary data.</text>
</comment>
<feature type="region of interest" description="Disordered" evidence="5">
    <location>
        <begin position="66"/>
        <end position="177"/>
    </location>
</feature>
<gene>
    <name evidence="7" type="ORF">HDK90DRAFT_535652</name>
</gene>
<feature type="compositionally biased region" description="Low complexity" evidence="5">
    <location>
        <begin position="26"/>
        <end position="35"/>
    </location>
</feature>
<organism evidence="7 8">
    <name type="scientific">Phyllosticta capitalensis</name>
    <dbReference type="NCBI Taxonomy" id="121624"/>
    <lineage>
        <taxon>Eukaryota</taxon>
        <taxon>Fungi</taxon>
        <taxon>Dikarya</taxon>
        <taxon>Ascomycota</taxon>
        <taxon>Pezizomycotina</taxon>
        <taxon>Dothideomycetes</taxon>
        <taxon>Dothideomycetes incertae sedis</taxon>
        <taxon>Botryosphaeriales</taxon>
        <taxon>Phyllostictaceae</taxon>
        <taxon>Phyllosticta</taxon>
    </lineage>
</organism>
<feature type="compositionally biased region" description="Basic and acidic residues" evidence="5">
    <location>
        <begin position="71"/>
        <end position="82"/>
    </location>
</feature>
<keyword evidence="8" id="KW-1185">Reference proteome</keyword>
<evidence type="ECO:0000256" key="2">
    <source>
        <dbReference type="ARBA" id="ARBA00023155"/>
    </source>
</evidence>